<evidence type="ECO:0000259" key="9">
    <source>
        <dbReference type="Pfam" id="PF00814"/>
    </source>
</evidence>
<dbReference type="HAMAP" id="MF_01445">
    <property type="entry name" value="TsaD"/>
    <property type="match status" value="1"/>
</dbReference>
<protein>
    <recommendedName>
        <fullName evidence="8">tRNA N6-adenosine threonylcarbamoyltransferase</fullName>
        <ecNumber evidence="8">2.3.1.234</ecNumber>
    </recommendedName>
    <alternativeName>
        <fullName evidence="8">N6-L-threonylcarbamoyladenine synthase</fullName>
        <shortName evidence="8">t(6)A synthase</shortName>
    </alternativeName>
    <alternativeName>
        <fullName evidence="8">t(6)A37 threonylcarbamoyladenosine biosynthesis protein TsaD</fullName>
    </alternativeName>
    <alternativeName>
        <fullName evidence="8">tRNA threonylcarbamoyladenosine biosynthesis protein TsaD</fullName>
    </alternativeName>
</protein>
<dbReference type="SUPFAM" id="SSF53067">
    <property type="entry name" value="Actin-like ATPase domain"/>
    <property type="match status" value="1"/>
</dbReference>
<comment type="function">
    <text evidence="8">Required for the formation of a threonylcarbamoyl group on adenosine at position 37 (t(6)A37) in tRNAs that read codons beginning with adenine. Is involved in the transfer of the threonylcarbamoyl moiety of threonylcarbamoyl-AMP (TC-AMP) to the N6 group of A37, together with TsaE and TsaB. TsaD likely plays a direct catalytic role in this reaction.</text>
</comment>
<dbReference type="Proteomes" id="UP000032360">
    <property type="component" value="Unassembled WGS sequence"/>
</dbReference>
<feature type="binding site" evidence="8">
    <location>
        <position position="273"/>
    </location>
    <ligand>
        <name>substrate</name>
    </ligand>
</feature>
<comment type="similarity">
    <text evidence="8">Belongs to the KAE1 / TsaD family.</text>
</comment>
<dbReference type="PRINTS" id="PR00789">
    <property type="entry name" value="OSIALOPTASE"/>
</dbReference>
<feature type="binding site" evidence="8">
    <location>
        <begin position="138"/>
        <end position="142"/>
    </location>
    <ligand>
        <name>substrate</name>
    </ligand>
</feature>
<keyword evidence="2 8" id="KW-0808">Transferase</keyword>
<dbReference type="NCBIfam" id="TIGR00329">
    <property type="entry name" value="gcp_kae1"/>
    <property type="match status" value="1"/>
</dbReference>
<evidence type="ECO:0000256" key="7">
    <source>
        <dbReference type="ARBA" id="ARBA00048117"/>
    </source>
</evidence>
<dbReference type="GO" id="GO:0061711">
    <property type="term" value="F:tRNA N(6)-L-threonylcarbamoyladenine synthase activity"/>
    <property type="evidence" value="ECO:0007669"/>
    <property type="project" value="UniProtKB-EC"/>
</dbReference>
<dbReference type="OrthoDB" id="9806197at2"/>
<feature type="binding site" evidence="8">
    <location>
        <position position="119"/>
    </location>
    <ligand>
        <name>Fe cation</name>
        <dbReference type="ChEBI" id="CHEBI:24875"/>
    </ligand>
</feature>
<dbReference type="PATRIC" id="fig|1280514.3.peg.3838"/>
<reference evidence="10 11" key="1">
    <citation type="submission" date="2015-01" db="EMBL/GenBank/DDBJ databases">
        <title>Draft genome of the acidophilic iron oxidizer Acidithrix ferrooxidans strain Py-F3.</title>
        <authorList>
            <person name="Poehlein A."/>
            <person name="Eisen S."/>
            <person name="Schloemann M."/>
            <person name="Johnson B.D."/>
            <person name="Daniel R."/>
            <person name="Muehling M."/>
        </authorList>
    </citation>
    <scope>NUCLEOTIDE SEQUENCE [LARGE SCALE GENOMIC DNA]</scope>
    <source>
        <strain evidence="10 11">Py-F3</strain>
    </source>
</reference>
<keyword evidence="11" id="KW-1185">Reference proteome</keyword>
<dbReference type="InterPro" id="IPR000905">
    <property type="entry name" value="Gcp-like_dom"/>
</dbReference>
<keyword evidence="3 8" id="KW-0819">tRNA processing</keyword>
<evidence type="ECO:0000256" key="3">
    <source>
        <dbReference type="ARBA" id="ARBA00022694"/>
    </source>
</evidence>
<name>A0A0D8HEM4_9ACTN</name>
<keyword evidence="6 8" id="KW-0012">Acyltransferase</keyword>
<dbReference type="EMBL" id="JXYS01000091">
    <property type="protein sequence ID" value="KJF16267.1"/>
    <property type="molecule type" value="Genomic_DNA"/>
</dbReference>
<dbReference type="GO" id="GO:0005737">
    <property type="term" value="C:cytoplasm"/>
    <property type="evidence" value="ECO:0007669"/>
    <property type="project" value="UniProtKB-SubCell"/>
</dbReference>
<feature type="binding site" evidence="8">
    <location>
        <position position="301"/>
    </location>
    <ligand>
        <name>Fe cation</name>
        <dbReference type="ChEBI" id="CHEBI:24875"/>
    </ligand>
</feature>
<evidence type="ECO:0000256" key="6">
    <source>
        <dbReference type="ARBA" id="ARBA00023315"/>
    </source>
</evidence>
<dbReference type="EC" id="2.3.1.234" evidence="8"/>
<evidence type="ECO:0000256" key="8">
    <source>
        <dbReference type="HAMAP-Rule" id="MF_01445"/>
    </source>
</evidence>
<comment type="catalytic activity">
    <reaction evidence="7 8">
        <text>L-threonylcarbamoyladenylate + adenosine(37) in tRNA = N(6)-L-threonylcarbamoyladenosine(37) in tRNA + AMP + H(+)</text>
        <dbReference type="Rhea" id="RHEA:37059"/>
        <dbReference type="Rhea" id="RHEA-COMP:10162"/>
        <dbReference type="Rhea" id="RHEA-COMP:10163"/>
        <dbReference type="ChEBI" id="CHEBI:15378"/>
        <dbReference type="ChEBI" id="CHEBI:73682"/>
        <dbReference type="ChEBI" id="CHEBI:74411"/>
        <dbReference type="ChEBI" id="CHEBI:74418"/>
        <dbReference type="ChEBI" id="CHEBI:456215"/>
        <dbReference type="EC" id="2.3.1.234"/>
    </reaction>
</comment>
<dbReference type="STRING" id="1280514.AXFE_29070"/>
<dbReference type="PROSITE" id="PS01016">
    <property type="entry name" value="GLYCOPROTEASE"/>
    <property type="match status" value="1"/>
</dbReference>
<dbReference type="FunFam" id="3.30.420.40:FF:000040">
    <property type="entry name" value="tRNA N6-adenosine threonylcarbamoyltransferase"/>
    <property type="match status" value="1"/>
</dbReference>
<dbReference type="CDD" id="cd24133">
    <property type="entry name" value="ASKHA_NBD_TsaD_bac"/>
    <property type="match status" value="1"/>
</dbReference>
<dbReference type="GO" id="GO:0002949">
    <property type="term" value="P:tRNA threonylcarbamoyladenosine modification"/>
    <property type="evidence" value="ECO:0007669"/>
    <property type="project" value="UniProtKB-UniRule"/>
</dbReference>
<proteinExistence type="inferred from homology"/>
<comment type="subcellular location">
    <subcellularLocation>
        <location evidence="8">Cytoplasm</location>
    </subcellularLocation>
</comment>
<comment type="cofactor">
    <cofactor evidence="8">
        <name>Fe(2+)</name>
        <dbReference type="ChEBI" id="CHEBI:29033"/>
    </cofactor>
    <text evidence="8">Binds 1 Fe(2+) ion per subunit.</text>
</comment>
<keyword evidence="1 8" id="KW-0963">Cytoplasm</keyword>
<accession>A0A0D8HEM4</accession>
<comment type="caution">
    <text evidence="10">The sequence shown here is derived from an EMBL/GenBank/DDBJ whole genome shotgun (WGS) entry which is preliminary data.</text>
</comment>
<evidence type="ECO:0000256" key="5">
    <source>
        <dbReference type="ARBA" id="ARBA00023004"/>
    </source>
</evidence>
<dbReference type="NCBIfam" id="TIGR03723">
    <property type="entry name" value="T6A_TsaD_YgjD"/>
    <property type="match status" value="1"/>
</dbReference>
<evidence type="ECO:0000313" key="11">
    <source>
        <dbReference type="Proteomes" id="UP000032360"/>
    </source>
</evidence>
<sequence>MKNLILGIETSCDDTALGVVDSGGIVLSSVIASQIDIHSNFGGVVPELASRAHEAVIIEVLERVLKEAGLNAQSCGLDAIAVTKGPGLAGSLMVGVAVAKALSLGWRIPLIGVNHLEGHIFALSLEGRLMHFPMAVLVVSGGHTMIVRVNSLGSYEILGETLDDAAGEAFDKVARFMGLGFPGGPEIEKVATNGDPSAIRFPIAKVDRRFDFSFSGPKTAVVNYLRSNPGVSVEDVAASFQASIVETLVAKTMDAAISTNCVSIGLSGGVGANSLLRERLLAAGSVAGLEVVLPAKVNCTDNGAMIAQAGRFRLETFGADDYGLDVEASLRL</sequence>
<evidence type="ECO:0000313" key="10">
    <source>
        <dbReference type="EMBL" id="KJF16267.1"/>
    </source>
</evidence>
<keyword evidence="5 8" id="KW-0408">Iron</keyword>
<dbReference type="InterPro" id="IPR043129">
    <property type="entry name" value="ATPase_NBD"/>
</dbReference>
<dbReference type="InterPro" id="IPR022450">
    <property type="entry name" value="TsaD"/>
</dbReference>
<feature type="binding site" evidence="8">
    <location>
        <position position="184"/>
    </location>
    <ligand>
        <name>substrate</name>
    </ligand>
</feature>
<evidence type="ECO:0000256" key="2">
    <source>
        <dbReference type="ARBA" id="ARBA00022679"/>
    </source>
</evidence>
<dbReference type="GO" id="GO:0005506">
    <property type="term" value="F:iron ion binding"/>
    <property type="evidence" value="ECO:0007669"/>
    <property type="project" value="UniProtKB-UniRule"/>
</dbReference>
<feature type="binding site" evidence="8">
    <location>
        <position position="171"/>
    </location>
    <ligand>
        <name>substrate</name>
    </ligand>
</feature>
<feature type="binding site" evidence="8">
    <location>
        <position position="115"/>
    </location>
    <ligand>
        <name>Fe cation</name>
        <dbReference type="ChEBI" id="CHEBI:24875"/>
    </ligand>
</feature>
<feature type="domain" description="Gcp-like" evidence="9">
    <location>
        <begin position="26"/>
        <end position="307"/>
    </location>
</feature>
<dbReference type="AlphaFoldDB" id="A0A0D8HEM4"/>
<evidence type="ECO:0000256" key="4">
    <source>
        <dbReference type="ARBA" id="ARBA00022723"/>
    </source>
</evidence>
<evidence type="ECO:0000256" key="1">
    <source>
        <dbReference type="ARBA" id="ARBA00022490"/>
    </source>
</evidence>
<dbReference type="PANTHER" id="PTHR11735:SF6">
    <property type="entry name" value="TRNA N6-ADENOSINE THREONYLCARBAMOYLTRANSFERASE, MITOCHONDRIAL"/>
    <property type="match status" value="1"/>
</dbReference>
<dbReference type="Gene3D" id="3.30.420.40">
    <property type="match status" value="2"/>
</dbReference>
<dbReference type="PANTHER" id="PTHR11735">
    <property type="entry name" value="TRNA N6-ADENOSINE THREONYLCARBAMOYLTRANSFERASE"/>
    <property type="match status" value="1"/>
</dbReference>
<dbReference type="InterPro" id="IPR017861">
    <property type="entry name" value="KAE1/TsaD"/>
</dbReference>
<dbReference type="Pfam" id="PF00814">
    <property type="entry name" value="TsaD"/>
    <property type="match status" value="1"/>
</dbReference>
<gene>
    <name evidence="8 10" type="primary">tsaD</name>
    <name evidence="10" type="ORF">AXFE_29070</name>
</gene>
<organism evidence="10 11">
    <name type="scientific">Acidithrix ferrooxidans</name>
    <dbReference type="NCBI Taxonomy" id="1280514"/>
    <lineage>
        <taxon>Bacteria</taxon>
        <taxon>Bacillati</taxon>
        <taxon>Actinomycetota</taxon>
        <taxon>Acidimicrobiia</taxon>
        <taxon>Acidimicrobiales</taxon>
        <taxon>Acidimicrobiaceae</taxon>
        <taxon>Acidithrix</taxon>
    </lineage>
</organism>
<feature type="binding site" evidence="8">
    <location>
        <position position="188"/>
    </location>
    <ligand>
        <name>substrate</name>
    </ligand>
</feature>
<dbReference type="InterPro" id="IPR017860">
    <property type="entry name" value="Peptidase_M22_CS"/>
</dbReference>
<keyword evidence="4 8" id="KW-0479">Metal-binding</keyword>